<organism evidence="3 4">
    <name type="scientific">Globisporangium ultimum (strain ATCC 200006 / CBS 805.95 / DAOM BR144)</name>
    <name type="common">Pythium ultimum</name>
    <dbReference type="NCBI Taxonomy" id="431595"/>
    <lineage>
        <taxon>Eukaryota</taxon>
        <taxon>Sar</taxon>
        <taxon>Stramenopiles</taxon>
        <taxon>Oomycota</taxon>
        <taxon>Peronosporomycetes</taxon>
        <taxon>Pythiales</taxon>
        <taxon>Pythiaceae</taxon>
        <taxon>Globisporangium</taxon>
    </lineage>
</organism>
<dbReference type="OMA" id="ESCHADE"/>
<evidence type="ECO:0000313" key="4">
    <source>
        <dbReference type="Proteomes" id="UP000019132"/>
    </source>
</evidence>
<dbReference type="STRING" id="431595.K3WFN1"/>
<evidence type="ECO:0000256" key="2">
    <source>
        <dbReference type="SAM" id="MobiDB-lite"/>
    </source>
</evidence>
<dbReference type="EnsemblProtists" id="PYU1_T003772">
    <property type="protein sequence ID" value="PYU1_T003772"/>
    <property type="gene ID" value="PYU1_G003762"/>
</dbReference>
<dbReference type="InParanoid" id="K3WFN1"/>
<accession>K3WFN1</accession>
<name>K3WFN1_GLOUD</name>
<evidence type="ECO:0000313" key="3">
    <source>
        <dbReference type="EnsemblProtists" id="PYU1_T003772"/>
    </source>
</evidence>
<dbReference type="VEuPathDB" id="FungiDB:PYU1_G003762"/>
<dbReference type="AlphaFoldDB" id="K3WFN1"/>
<reference evidence="3" key="3">
    <citation type="submission" date="2015-02" db="UniProtKB">
        <authorList>
            <consortium name="EnsemblProtists"/>
        </authorList>
    </citation>
    <scope>IDENTIFICATION</scope>
    <source>
        <strain evidence="3">DAOM BR144</strain>
    </source>
</reference>
<dbReference type="Proteomes" id="UP000019132">
    <property type="component" value="Unassembled WGS sequence"/>
</dbReference>
<reference evidence="4" key="1">
    <citation type="journal article" date="2010" name="Genome Biol.">
        <title>Genome sequence of the necrotrophic plant pathogen Pythium ultimum reveals original pathogenicity mechanisms and effector repertoire.</title>
        <authorList>
            <person name="Levesque C.A."/>
            <person name="Brouwer H."/>
            <person name="Cano L."/>
            <person name="Hamilton J.P."/>
            <person name="Holt C."/>
            <person name="Huitema E."/>
            <person name="Raffaele S."/>
            <person name="Robideau G.P."/>
            <person name="Thines M."/>
            <person name="Win J."/>
            <person name="Zerillo M.M."/>
            <person name="Beakes G.W."/>
            <person name="Boore J.L."/>
            <person name="Busam D."/>
            <person name="Dumas B."/>
            <person name="Ferriera S."/>
            <person name="Fuerstenberg S.I."/>
            <person name="Gachon C.M."/>
            <person name="Gaulin E."/>
            <person name="Govers F."/>
            <person name="Grenville-Briggs L."/>
            <person name="Horner N."/>
            <person name="Hostetler J."/>
            <person name="Jiang R.H."/>
            <person name="Johnson J."/>
            <person name="Krajaejun T."/>
            <person name="Lin H."/>
            <person name="Meijer H.J."/>
            <person name="Moore B."/>
            <person name="Morris P."/>
            <person name="Phuntmart V."/>
            <person name="Puiu D."/>
            <person name="Shetty J."/>
            <person name="Stajich J.E."/>
            <person name="Tripathy S."/>
            <person name="Wawra S."/>
            <person name="van West P."/>
            <person name="Whitty B.R."/>
            <person name="Coutinho P.M."/>
            <person name="Henrissat B."/>
            <person name="Martin F."/>
            <person name="Thomas P.D."/>
            <person name="Tyler B.M."/>
            <person name="De Vries R.P."/>
            <person name="Kamoun S."/>
            <person name="Yandell M."/>
            <person name="Tisserat N."/>
            <person name="Buell C.R."/>
        </authorList>
    </citation>
    <scope>NUCLEOTIDE SEQUENCE</scope>
    <source>
        <strain evidence="4">DAOM:BR144</strain>
    </source>
</reference>
<dbReference type="eggNOG" id="ENOG502SQCD">
    <property type="taxonomic scope" value="Eukaryota"/>
</dbReference>
<feature type="region of interest" description="Disordered" evidence="2">
    <location>
        <begin position="262"/>
        <end position="285"/>
    </location>
</feature>
<dbReference type="EMBL" id="GL376638">
    <property type="status" value="NOT_ANNOTATED_CDS"/>
    <property type="molecule type" value="Genomic_DNA"/>
</dbReference>
<sequence>MHQVVDAEKKQLAQRNARLRQQLDALIADLQRTKAENAKLVAENELYAAKLPHLQAELLQESCHADETQAQVVQMQLSLTQLKARVHVLQTRNSNIETQLEKQHMELRTCKQELRRKAAAVHTTTEKLTKAETEMNHMKNRHAQDMLQWKTKLATMQQKWDADTAKRDREANLKMVDALRDAKAHAGTTMKKNAALEARVLQLEDELKHSKRDADARQRDLIAQMNQVRTLERLLRKCHRTEATLRNDVALLRANAKSASMEERGVYSNEMRRDRDVSQKSRRSNLRQDASLFPLDLLLLPTDSDSGEHLCACDSRSLGRPMRKDVACATEPSRCLKCEDAAEQVRAAQSEIQRLRLLHSKELNVQVMAFTRALSSRSQSSSDNVN</sequence>
<feature type="compositionally biased region" description="Basic and acidic residues" evidence="2">
    <location>
        <begin position="262"/>
        <end position="279"/>
    </location>
</feature>
<reference evidence="4" key="2">
    <citation type="submission" date="2010-04" db="EMBL/GenBank/DDBJ databases">
        <authorList>
            <person name="Buell R."/>
            <person name="Hamilton J."/>
            <person name="Hostetler J."/>
        </authorList>
    </citation>
    <scope>NUCLEOTIDE SEQUENCE [LARGE SCALE GENOMIC DNA]</scope>
    <source>
        <strain evidence="4">DAOM:BR144</strain>
    </source>
</reference>
<keyword evidence="1" id="KW-0175">Coiled coil</keyword>
<protein>
    <submittedName>
        <fullName evidence="3">Uncharacterized protein</fullName>
    </submittedName>
</protein>
<proteinExistence type="predicted"/>
<evidence type="ECO:0000256" key="1">
    <source>
        <dbReference type="SAM" id="Coils"/>
    </source>
</evidence>
<keyword evidence="4" id="KW-1185">Reference proteome</keyword>
<feature type="coiled-coil region" evidence="1">
    <location>
        <begin position="2"/>
        <end position="141"/>
    </location>
</feature>
<dbReference type="HOGENOM" id="CLU_060474_0_0_1"/>